<dbReference type="EMBL" id="JARKIF010000004">
    <property type="protein sequence ID" value="KAJ7642077.1"/>
    <property type="molecule type" value="Genomic_DNA"/>
</dbReference>
<dbReference type="AlphaFoldDB" id="A0AAD7FWW1"/>
<feature type="transmembrane region" description="Helical" evidence="2">
    <location>
        <begin position="131"/>
        <end position="152"/>
    </location>
</feature>
<dbReference type="PANTHER" id="PTHR40465">
    <property type="entry name" value="CHROMOSOME 1, WHOLE GENOME SHOTGUN SEQUENCE"/>
    <property type="match status" value="1"/>
</dbReference>
<feature type="transmembrane region" description="Helical" evidence="2">
    <location>
        <begin position="202"/>
        <end position="222"/>
    </location>
</feature>
<sequence>MSLYFHRYPNDGLFYKSSVGLLWIFDALHAALIVYGAWFYGVSNFGNLAKLQTVDWSMKLTLTVQVAIILIVQGMYTYRLWLLSGFHHSILRYLVTAVVLGGFAIGVVLAYETWTVDSFSGLPDIAWAVEASLGTSSIIDVLISLAMCYYLRKSKTSASGKTSPVLNSRISQMIQFTMSCGIVTALCSLACLFSFIAMPDNLIFFALTFIPTRLYATSYVAMMNARRRQVRAPGSTAGAISFSMVDTRAIGAGPGGGAQSEMWGGNPPTMDIDLESAASFSFILCSLRILISKTQQQHASPRTDMKAPGAFPWQRPI</sequence>
<gene>
    <name evidence="4" type="ORF">FB45DRAFT_1000486</name>
</gene>
<evidence type="ECO:0000256" key="1">
    <source>
        <dbReference type="SAM" id="MobiDB-lite"/>
    </source>
</evidence>
<feature type="transmembrane region" description="Helical" evidence="2">
    <location>
        <begin position="173"/>
        <end position="196"/>
    </location>
</feature>
<dbReference type="Proteomes" id="UP001221142">
    <property type="component" value="Unassembled WGS sequence"/>
</dbReference>
<keyword evidence="2" id="KW-0812">Transmembrane</keyword>
<evidence type="ECO:0000259" key="3">
    <source>
        <dbReference type="Pfam" id="PF20152"/>
    </source>
</evidence>
<proteinExistence type="predicted"/>
<feature type="transmembrane region" description="Helical" evidence="2">
    <location>
        <begin position="21"/>
        <end position="40"/>
    </location>
</feature>
<dbReference type="PANTHER" id="PTHR40465:SF1">
    <property type="entry name" value="DUF6534 DOMAIN-CONTAINING PROTEIN"/>
    <property type="match status" value="1"/>
</dbReference>
<feature type="domain" description="DUF6534" evidence="3">
    <location>
        <begin position="137"/>
        <end position="228"/>
    </location>
</feature>
<organism evidence="4 5">
    <name type="scientific">Roridomyces roridus</name>
    <dbReference type="NCBI Taxonomy" id="1738132"/>
    <lineage>
        <taxon>Eukaryota</taxon>
        <taxon>Fungi</taxon>
        <taxon>Dikarya</taxon>
        <taxon>Basidiomycota</taxon>
        <taxon>Agaricomycotina</taxon>
        <taxon>Agaricomycetes</taxon>
        <taxon>Agaricomycetidae</taxon>
        <taxon>Agaricales</taxon>
        <taxon>Marasmiineae</taxon>
        <taxon>Mycenaceae</taxon>
        <taxon>Roridomyces</taxon>
    </lineage>
</organism>
<dbReference type="InterPro" id="IPR045339">
    <property type="entry name" value="DUF6534"/>
</dbReference>
<accession>A0AAD7FWW1</accession>
<evidence type="ECO:0000313" key="5">
    <source>
        <dbReference type="Proteomes" id="UP001221142"/>
    </source>
</evidence>
<keyword evidence="5" id="KW-1185">Reference proteome</keyword>
<keyword evidence="2" id="KW-0472">Membrane</keyword>
<evidence type="ECO:0000256" key="2">
    <source>
        <dbReference type="SAM" id="Phobius"/>
    </source>
</evidence>
<evidence type="ECO:0000313" key="4">
    <source>
        <dbReference type="EMBL" id="KAJ7642077.1"/>
    </source>
</evidence>
<dbReference type="Pfam" id="PF20152">
    <property type="entry name" value="DUF6534"/>
    <property type="match status" value="1"/>
</dbReference>
<feature type="transmembrane region" description="Helical" evidence="2">
    <location>
        <begin position="60"/>
        <end position="78"/>
    </location>
</feature>
<reference evidence="4" key="1">
    <citation type="submission" date="2023-03" db="EMBL/GenBank/DDBJ databases">
        <title>Massive genome expansion in bonnet fungi (Mycena s.s.) driven by repeated elements and novel gene families across ecological guilds.</title>
        <authorList>
            <consortium name="Lawrence Berkeley National Laboratory"/>
            <person name="Harder C.B."/>
            <person name="Miyauchi S."/>
            <person name="Viragh M."/>
            <person name="Kuo A."/>
            <person name="Thoen E."/>
            <person name="Andreopoulos B."/>
            <person name="Lu D."/>
            <person name="Skrede I."/>
            <person name="Drula E."/>
            <person name="Henrissat B."/>
            <person name="Morin E."/>
            <person name="Kohler A."/>
            <person name="Barry K."/>
            <person name="LaButti K."/>
            <person name="Morin E."/>
            <person name="Salamov A."/>
            <person name="Lipzen A."/>
            <person name="Mereny Z."/>
            <person name="Hegedus B."/>
            <person name="Baldrian P."/>
            <person name="Stursova M."/>
            <person name="Weitz H."/>
            <person name="Taylor A."/>
            <person name="Grigoriev I.V."/>
            <person name="Nagy L.G."/>
            <person name="Martin F."/>
            <person name="Kauserud H."/>
        </authorList>
    </citation>
    <scope>NUCLEOTIDE SEQUENCE</scope>
    <source>
        <strain evidence="4">9284</strain>
    </source>
</reference>
<keyword evidence="2" id="KW-1133">Transmembrane helix</keyword>
<feature type="region of interest" description="Disordered" evidence="1">
    <location>
        <begin position="298"/>
        <end position="317"/>
    </location>
</feature>
<protein>
    <recommendedName>
        <fullName evidence="3">DUF6534 domain-containing protein</fullName>
    </recommendedName>
</protein>
<comment type="caution">
    <text evidence="4">The sequence shown here is derived from an EMBL/GenBank/DDBJ whole genome shotgun (WGS) entry which is preliminary data.</text>
</comment>
<feature type="transmembrane region" description="Helical" evidence="2">
    <location>
        <begin position="90"/>
        <end position="111"/>
    </location>
</feature>
<name>A0AAD7FWW1_9AGAR</name>